<dbReference type="InterPro" id="IPR050951">
    <property type="entry name" value="Retrovirus_Pol_polyprotein"/>
</dbReference>
<keyword evidence="6" id="KW-0255">Endonuclease</keyword>
<dbReference type="SUPFAM" id="SSF50630">
    <property type="entry name" value="Acid proteases"/>
    <property type="match status" value="1"/>
</dbReference>
<dbReference type="Gene3D" id="2.40.70.10">
    <property type="entry name" value="Acid Proteases"/>
    <property type="match status" value="1"/>
</dbReference>
<keyword evidence="9" id="KW-0863">Zinc-finger</keyword>
<keyword evidence="2" id="KW-0808">Transferase</keyword>
<dbReference type="GO" id="GO:0006508">
    <property type="term" value="P:proteolysis"/>
    <property type="evidence" value="ECO:0007669"/>
    <property type="project" value="UniProtKB-KW"/>
</dbReference>
<dbReference type="GO" id="GO:0004190">
    <property type="term" value="F:aspartic-type endopeptidase activity"/>
    <property type="evidence" value="ECO:0007669"/>
    <property type="project" value="UniProtKB-KW"/>
</dbReference>
<evidence type="ECO:0000256" key="10">
    <source>
        <dbReference type="SAM" id="MobiDB-lite"/>
    </source>
</evidence>
<dbReference type="Gene3D" id="3.10.10.10">
    <property type="entry name" value="HIV Type 1 Reverse Transcriptase, subunit A, domain 1"/>
    <property type="match status" value="1"/>
</dbReference>
<dbReference type="CDD" id="cd01647">
    <property type="entry name" value="RT_LTR"/>
    <property type="match status" value="1"/>
</dbReference>
<dbReference type="Pfam" id="PF00078">
    <property type="entry name" value="RVT_1"/>
    <property type="match status" value="1"/>
</dbReference>
<dbReference type="Pfam" id="PF00098">
    <property type="entry name" value="zf-CCHC"/>
    <property type="match status" value="1"/>
</dbReference>
<evidence type="ECO:0000256" key="2">
    <source>
        <dbReference type="ARBA" id="ARBA00022679"/>
    </source>
</evidence>
<dbReference type="Pfam" id="PF17919">
    <property type="entry name" value="RT_RNaseH_2"/>
    <property type="match status" value="1"/>
</dbReference>
<dbReference type="GO" id="GO:0003677">
    <property type="term" value="F:DNA binding"/>
    <property type="evidence" value="ECO:0007669"/>
    <property type="project" value="UniProtKB-KW"/>
</dbReference>
<dbReference type="SUPFAM" id="SSF57756">
    <property type="entry name" value="Retrovirus zinc finger-like domains"/>
    <property type="match status" value="1"/>
</dbReference>
<dbReference type="GO" id="GO:0008270">
    <property type="term" value="F:zinc ion binding"/>
    <property type="evidence" value="ECO:0007669"/>
    <property type="project" value="UniProtKB-KW"/>
</dbReference>
<dbReference type="GO" id="GO:0016779">
    <property type="term" value="F:nucleotidyltransferase activity"/>
    <property type="evidence" value="ECO:0007669"/>
    <property type="project" value="UniProtKB-KW"/>
</dbReference>
<keyword evidence="6" id="KW-0378">Hydrolase</keyword>
<dbReference type="PANTHER" id="PTHR37984:SF5">
    <property type="entry name" value="PROTEIN NYNRIN-LIKE"/>
    <property type="match status" value="1"/>
</dbReference>
<dbReference type="SUPFAM" id="SSF56672">
    <property type="entry name" value="DNA/RNA polymerases"/>
    <property type="match status" value="1"/>
</dbReference>
<dbReference type="Gene3D" id="4.10.60.10">
    <property type="entry name" value="Zinc finger, CCHC-type"/>
    <property type="match status" value="1"/>
</dbReference>
<feature type="region of interest" description="Disordered" evidence="10">
    <location>
        <begin position="140"/>
        <end position="159"/>
    </location>
</feature>
<keyword evidence="9" id="KW-0479">Metal-binding</keyword>
<feature type="domain" description="CCHC-type" evidence="11">
    <location>
        <begin position="23"/>
        <end position="38"/>
    </location>
</feature>
<dbReference type="PANTHER" id="PTHR37984">
    <property type="entry name" value="PROTEIN CBG26694"/>
    <property type="match status" value="1"/>
</dbReference>
<evidence type="ECO:0000256" key="1">
    <source>
        <dbReference type="ARBA" id="ARBA00022670"/>
    </source>
</evidence>
<proteinExistence type="predicted"/>
<feature type="domain" description="Reverse transcriptase" evidence="12">
    <location>
        <begin position="404"/>
        <end position="582"/>
    </location>
</feature>
<dbReference type="FunFam" id="3.30.70.270:FF:000026">
    <property type="entry name" value="Transposon Ty3-G Gag-Pol polyprotein"/>
    <property type="match status" value="1"/>
</dbReference>
<dbReference type="Gene3D" id="3.30.70.270">
    <property type="match status" value="2"/>
</dbReference>
<dbReference type="InterPro" id="IPR001878">
    <property type="entry name" value="Znf_CCHC"/>
</dbReference>
<dbReference type="GO" id="GO:0004519">
    <property type="term" value="F:endonuclease activity"/>
    <property type="evidence" value="ECO:0007669"/>
    <property type="project" value="UniProtKB-KW"/>
</dbReference>
<keyword evidence="8" id="KW-0511">Multifunctional enzyme</keyword>
<dbReference type="InterPro" id="IPR021109">
    <property type="entry name" value="Peptidase_aspartic_dom_sf"/>
</dbReference>
<dbReference type="InterPro" id="IPR041577">
    <property type="entry name" value="RT_RNaseH_2"/>
</dbReference>
<keyword evidence="5" id="KW-0064">Aspartyl protease</keyword>
<dbReference type="SMART" id="SM00343">
    <property type="entry name" value="ZnF_C2HC"/>
    <property type="match status" value="2"/>
</dbReference>
<evidence type="ECO:0000256" key="9">
    <source>
        <dbReference type="PROSITE-ProRule" id="PRU00047"/>
    </source>
</evidence>
<evidence type="ECO:0000259" key="11">
    <source>
        <dbReference type="PROSITE" id="PS50158"/>
    </source>
</evidence>
<keyword evidence="7" id="KW-0238">DNA-binding</keyword>
<dbReference type="InterPro" id="IPR043128">
    <property type="entry name" value="Rev_trsase/Diguanyl_cyclase"/>
</dbReference>
<dbReference type="InterPro" id="IPR043502">
    <property type="entry name" value="DNA/RNA_pol_sf"/>
</dbReference>
<evidence type="ECO:0000256" key="8">
    <source>
        <dbReference type="ARBA" id="ARBA00023268"/>
    </source>
</evidence>
<dbReference type="PROSITE" id="PS50878">
    <property type="entry name" value="RT_POL"/>
    <property type="match status" value="1"/>
</dbReference>
<evidence type="ECO:0000256" key="4">
    <source>
        <dbReference type="ARBA" id="ARBA00022722"/>
    </source>
</evidence>
<dbReference type="AlphaFoldDB" id="B3SRB9"/>
<dbReference type="InterPro" id="IPR036875">
    <property type="entry name" value="Znf_CCHC_sf"/>
</dbReference>
<evidence type="ECO:0000313" key="13">
    <source>
        <dbReference type="EMBL" id="ABV45229.1"/>
    </source>
</evidence>
<accession>B3SRB9</accession>
<evidence type="ECO:0000259" key="12">
    <source>
        <dbReference type="PROSITE" id="PS50878"/>
    </source>
</evidence>
<evidence type="ECO:0000256" key="7">
    <source>
        <dbReference type="ARBA" id="ARBA00023125"/>
    </source>
</evidence>
<dbReference type="Pfam" id="PF13650">
    <property type="entry name" value="Asp_protease_2"/>
    <property type="match status" value="1"/>
</dbReference>
<evidence type="ECO:0000256" key="3">
    <source>
        <dbReference type="ARBA" id="ARBA00022695"/>
    </source>
</evidence>
<protein>
    <submittedName>
        <fullName evidence="13">Uncharacterized protein</fullName>
    </submittedName>
</protein>
<feature type="region of interest" description="Disordered" evidence="10">
    <location>
        <begin position="1"/>
        <end position="20"/>
    </location>
</feature>
<reference evidence="13" key="1">
    <citation type="submission" date="2007-06" db="EMBL/GenBank/DDBJ databases">
        <title>Retrotransposable element from Apicomplexa, Ascogregarine taiwanensis.</title>
        <authorList>
            <person name="Enomoto S."/>
            <person name="Lancto C."/>
            <person name="Zhu G."/>
            <person name="Chen W.J."/>
            <person name="Abrahamsen M."/>
            <person name="Rutherford M."/>
        </authorList>
    </citation>
    <scope>NUCLEOTIDE SEQUENCE</scope>
</reference>
<organism evidence="13">
    <name type="scientific">Ascogregarina taiwanensis</name>
    <dbReference type="NCBI Taxonomy" id="158379"/>
    <lineage>
        <taxon>Eukaryota</taxon>
        <taxon>Sar</taxon>
        <taxon>Alveolata</taxon>
        <taxon>Apicomplexa</taxon>
        <taxon>Conoidasida</taxon>
        <taxon>Gregarinasina</taxon>
        <taxon>Eugregarinorida</taxon>
        <taxon>Lecudinidae</taxon>
        <taxon>Ascogregarina</taxon>
    </lineage>
</organism>
<keyword evidence="4" id="KW-0540">Nuclease</keyword>
<dbReference type="InterPro" id="IPR000477">
    <property type="entry name" value="RT_dom"/>
</dbReference>
<feature type="compositionally biased region" description="Acidic residues" evidence="10">
    <location>
        <begin position="143"/>
        <end position="159"/>
    </location>
</feature>
<keyword evidence="9" id="KW-0862">Zinc</keyword>
<keyword evidence="3" id="KW-0548">Nucleotidyltransferase</keyword>
<sequence>MTDPNVKRKRQETQNQRQGASTCYACGQKGHYRKDCEKRTYRCSKCQKIGHISSVCPNVVVKDAKGRIDIRVEPKGSGTSIQQRKDKSQTEKMVSAEAVLSVLRDIAEKRATRSSERRKEHKIAKGCVRKKKIIPHVVATAEEVPEDGSSEEDSESEEDDFIDEFGKALASLHSMDNPQTAGIVCLPAEINGKPHKVVIDSGASRSLCSLETAKGLGLKMTGQEREFKGLGLCKGTSCEPVMVKFPKRDVEVEFWAIQKEGLPTLIGKHELKGMNVFIDPELDQLVDKNTMEIVAVSEDAVQAKEEGEIDTVTQKRKGVSDEKMRVEGQEILMQKMEHLPEDLKQEALQVFNRNEATWLRPKTGGACKYSAGFCVKGPPVKVKMRYLTPELKEELDRQLEAMLAAGVIQPSKSAWGSVPVFTKKKDGGWRLCLDYRRLNAQMESDRYPIPLFWQQIQEAAHHRWYICLDINWGFWNLPLKEDSREFTAFLTHRGAFEFRVLLFGVKNSPSEFQRMMDGVLSEFYNKGVLCYIDDIIIFANDPSQCLGRLEEILQKLKDNGLYIKLAKTVILHDRVKLLGHYVGLDGIFPDPDKVKAVREALPPRSKKDLRSFLGSISYLRRFMPQFSRMASPLNGLLKKNVGFKWTEECQESFNELKQALSEQVMLCAPRGTGLFMIVTDASDYGVGAALLQKQENDVVILEFASKSLSRAEKNGQHMKKRHMLSDGR</sequence>
<feature type="region of interest" description="Disordered" evidence="10">
    <location>
        <begin position="73"/>
        <end position="93"/>
    </location>
</feature>
<name>B3SRB9_ASCTA</name>
<keyword evidence="1" id="KW-0645">Protease</keyword>
<evidence type="ECO:0000256" key="6">
    <source>
        <dbReference type="ARBA" id="ARBA00022759"/>
    </source>
</evidence>
<evidence type="ECO:0000256" key="5">
    <source>
        <dbReference type="ARBA" id="ARBA00022750"/>
    </source>
</evidence>
<dbReference type="EMBL" id="EF666480">
    <property type="protein sequence ID" value="ABV45229.1"/>
    <property type="molecule type" value="Genomic_DNA"/>
</dbReference>
<dbReference type="PROSITE" id="PS50158">
    <property type="entry name" value="ZF_CCHC"/>
    <property type="match status" value="1"/>
</dbReference>